<gene>
    <name evidence="1" type="ORF">RG47T_1575</name>
</gene>
<organism evidence="1 2">
    <name type="scientific">Mucilaginibacter polytrichastri</name>
    <dbReference type="NCBI Taxonomy" id="1302689"/>
    <lineage>
        <taxon>Bacteria</taxon>
        <taxon>Pseudomonadati</taxon>
        <taxon>Bacteroidota</taxon>
        <taxon>Sphingobacteriia</taxon>
        <taxon>Sphingobacteriales</taxon>
        <taxon>Sphingobacteriaceae</taxon>
        <taxon>Mucilaginibacter</taxon>
    </lineage>
</organism>
<dbReference type="AlphaFoldDB" id="A0A1Q5ZWI8"/>
<comment type="caution">
    <text evidence="1">The sequence shown here is derived from an EMBL/GenBank/DDBJ whole genome shotgun (WGS) entry which is preliminary data.</text>
</comment>
<proteinExistence type="predicted"/>
<protein>
    <submittedName>
        <fullName evidence="1">Uncharacterized protein</fullName>
    </submittedName>
</protein>
<accession>A0A1Q5ZWI8</accession>
<dbReference type="EMBL" id="MPPL01000001">
    <property type="protein sequence ID" value="OKS86125.1"/>
    <property type="molecule type" value="Genomic_DNA"/>
</dbReference>
<evidence type="ECO:0000313" key="2">
    <source>
        <dbReference type="Proteomes" id="UP000186720"/>
    </source>
</evidence>
<name>A0A1Q5ZWI8_9SPHI</name>
<sequence length="79" mass="8802">MNGTDIKAGITAIYKLVVKLRDTLVDLIRKKEITSCGCGQADCPTWFFTDSAGQEMDDIRRSILVQFKSIKTDFNLSLG</sequence>
<keyword evidence="2" id="KW-1185">Reference proteome</keyword>
<dbReference type="STRING" id="1302689.RG47T_1575"/>
<dbReference type="Proteomes" id="UP000186720">
    <property type="component" value="Unassembled WGS sequence"/>
</dbReference>
<evidence type="ECO:0000313" key="1">
    <source>
        <dbReference type="EMBL" id="OKS86125.1"/>
    </source>
</evidence>
<reference evidence="1 2" key="1">
    <citation type="submission" date="2016-11" db="EMBL/GenBank/DDBJ databases">
        <title>Whole Genome Sequencing of Mucilaginibacter polytrichastri RG4-7(T) isolated from the moss sample.</title>
        <authorList>
            <person name="Li Y."/>
        </authorList>
    </citation>
    <scope>NUCLEOTIDE SEQUENCE [LARGE SCALE GENOMIC DNA]</scope>
    <source>
        <strain evidence="1 2">RG4-7</strain>
    </source>
</reference>